<keyword evidence="2" id="KW-0732">Signal</keyword>
<evidence type="ECO:0000256" key="2">
    <source>
        <dbReference type="SAM" id="SignalP"/>
    </source>
</evidence>
<feature type="signal peptide" evidence="2">
    <location>
        <begin position="1"/>
        <end position="22"/>
    </location>
</feature>
<feature type="domain" description="DUF1648" evidence="3">
    <location>
        <begin position="13"/>
        <end position="51"/>
    </location>
</feature>
<proteinExistence type="predicted"/>
<feature type="chain" id="PRO_5022853149" description="DUF1648 domain-containing protein" evidence="2">
    <location>
        <begin position="23"/>
        <end position="162"/>
    </location>
</feature>
<sequence length="162" mass="17245">MRPRWWIFLGALLLCGASLAWAAVSGPDPFPTHWNVSGVGDAWAPRGRALAIAAASTAGVAALFAVLAACTSAIPDQLINLPVGSRAYWLDPEHRPQLDAQLQRFLLTIGTGVLLLLTVTVVGTIVSPDGNPVLAVSMWVFLALVVLSVGHLLWRLLRPPAR</sequence>
<comment type="caution">
    <text evidence="4">The sequence shown here is derived from an EMBL/GenBank/DDBJ whole genome shotgun (WGS) entry which is preliminary data.</text>
</comment>
<keyword evidence="1" id="KW-0812">Transmembrane</keyword>
<evidence type="ECO:0000313" key="4">
    <source>
        <dbReference type="EMBL" id="TWS25282.1"/>
    </source>
</evidence>
<gene>
    <name evidence="4" type="ORF">FK268_08780</name>
</gene>
<keyword evidence="1" id="KW-1133">Transmembrane helix</keyword>
<feature type="transmembrane region" description="Helical" evidence="1">
    <location>
        <begin position="133"/>
        <end position="154"/>
    </location>
</feature>
<evidence type="ECO:0000259" key="3">
    <source>
        <dbReference type="Pfam" id="PF07853"/>
    </source>
</evidence>
<dbReference type="Pfam" id="PF07853">
    <property type="entry name" value="DUF1648"/>
    <property type="match status" value="1"/>
</dbReference>
<organism evidence="4 5">
    <name type="scientific">Tsukamurella sputi</name>
    <dbReference type="NCBI Taxonomy" id="2591848"/>
    <lineage>
        <taxon>Bacteria</taxon>
        <taxon>Bacillati</taxon>
        <taxon>Actinomycetota</taxon>
        <taxon>Actinomycetes</taxon>
        <taxon>Mycobacteriales</taxon>
        <taxon>Tsukamurellaceae</taxon>
        <taxon>Tsukamurella</taxon>
    </lineage>
</organism>
<feature type="transmembrane region" description="Helical" evidence="1">
    <location>
        <begin position="49"/>
        <end position="70"/>
    </location>
</feature>
<dbReference type="Proteomes" id="UP000319792">
    <property type="component" value="Unassembled WGS sequence"/>
</dbReference>
<accession>A0A5C5RRR8</accession>
<keyword evidence="5" id="KW-1185">Reference proteome</keyword>
<dbReference type="AlphaFoldDB" id="A0A5C5RRR8"/>
<feature type="transmembrane region" description="Helical" evidence="1">
    <location>
        <begin position="105"/>
        <end position="127"/>
    </location>
</feature>
<protein>
    <recommendedName>
        <fullName evidence="3">DUF1648 domain-containing protein</fullName>
    </recommendedName>
</protein>
<dbReference type="RefSeq" id="WP_146433138.1">
    <property type="nucleotide sequence ID" value="NZ_VIGV01000002.1"/>
</dbReference>
<name>A0A5C5RRR8_9ACTN</name>
<dbReference type="OrthoDB" id="4869080at2"/>
<dbReference type="InterPro" id="IPR012867">
    <property type="entry name" value="DUF1648"/>
</dbReference>
<reference evidence="4 5" key="1">
    <citation type="submission" date="2019-08" db="EMBL/GenBank/DDBJ databases">
        <title>Tsukamurella conjunctivitidis sp. nov., Tsukamurella assacharolytica sp. nov. and Tsukamurella sputae sp. nov. isolated from patients with conjunctivitis, bacteraemia (lymphoma) and respiratory infection (sputum) in Hong Kong.</title>
        <authorList>
            <person name="Fok K.M.N."/>
            <person name="Fong J.Y.H."/>
        </authorList>
    </citation>
    <scope>NUCLEOTIDE SEQUENCE [LARGE SCALE GENOMIC DNA]</scope>
    <source>
        <strain evidence="4 5">HKU70</strain>
    </source>
</reference>
<evidence type="ECO:0000313" key="5">
    <source>
        <dbReference type="Proteomes" id="UP000319792"/>
    </source>
</evidence>
<keyword evidence="1" id="KW-0472">Membrane</keyword>
<dbReference type="EMBL" id="VIGV01000002">
    <property type="protein sequence ID" value="TWS25282.1"/>
    <property type="molecule type" value="Genomic_DNA"/>
</dbReference>
<evidence type="ECO:0000256" key="1">
    <source>
        <dbReference type="SAM" id="Phobius"/>
    </source>
</evidence>